<protein>
    <submittedName>
        <fullName evidence="1">Uncharacterized protein</fullName>
    </submittedName>
</protein>
<proteinExistence type="predicted"/>
<dbReference type="Proteomes" id="UP001140513">
    <property type="component" value="Unassembled WGS sequence"/>
</dbReference>
<evidence type="ECO:0000313" key="1">
    <source>
        <dbReference type="EMBL" id="KAJ4360299.1"/>
    </source>
</evidence>
<gene>
    <name evidence="1" type="ORF">N0V89_000860</name>
</gene>
<dbReference type="AlphaFoldDB" id="A0A9W8XY84"/>
<dbReference type="RefSeq" id="XP_056076501.1">
    <property type="nucleotide sequence ID" value="XM_056209679.1"/>
</dbReference>
<name>A0A9W8XY84_9PLEO</name>
<evidence type="ECO:0000313" key="2">
    <source>
        <dbReference type="Proteomes" id="UP001140513"/>
    </source>
</evidence>
<accession>A0A9W8XY84</accession>
<reference evidence="1" key="1">
    <citation type="submission" date="2022-10" db="EMBL/GenBank/DDBJ databases">
        <title>Tapping the CABI collections for fungal endophytes: first genome assemblies for Collariella, Neodidymelliopsis, Ascochyta clinopodiicola, Didymella pomorum, Didymosphaeria variabile, Neocosmospora piperis and Neocucurbitaria cava.</title>
        <authorList>
            <person name="Hill R."/>
        </authorList>
    </citation>
    <scope>NUCLEOTIDE SEQUENCE</scope>
    <source>
        <strain evidence="1">IMI 356815</strain>
    </source>
</reference>
<dbReference type="EMBL" id="JAPEUX010000001">
    <property type="protein sequence ID" value="KAJ4360299.1"/>
    <property type="molecule type" value="Genomic_DNA"/>
</dbReference>
<keyword evidence="2" id="KW-1185">Reference proteome</keyword>
<dbReference type="GeneID" id="80904390"/>
<dbReference type="OrthoDB" id="1470350at2759"/>
<sequence length="294" mass="33252">MPIVIRLESWQDPLWMLFASKIRYLLFFIALWNPNATDYTTIGWPQIDRVASHAEHGAAFAIITRFRTNIMVLGVDAAREPFPNWQAWIKNEDVYNVFNAFQRGELKARLEGHAQAVDSVARKWMDEHEITLRGLRGDAEKIAMHVLMSAAFRMEYDFDTGVEIVDPGHEISFGEAMHTCINSSSIMLAPVPFAYETQRFFSAIPMHPKYTGDRNQILKLNSVDTNVPPKKFVSINYNAIHFSPQSGAPMSTNLVQADGSSASLAKSISQRLMGRSLWAGRLDREHVPVRGSVR</sequence>
<comment type="caution">
    <text evidence="1">The sequence shown here is derived from an EMBL/GenBank/DDBJ whole genome shotgun (WGS) entry which is preliminary data.</text>
</comment>
<organism evidence="1 2">
    <name type="scientific">Didymosphaeria variabile</name>
    <dbReference type="NCBI Taxonomy" id="1932322"/>
    <lineage>
        <taxon>Eukaryota</taxon>
        <taxon>Fungi</taxon>
        <taxon>Dikarya</taxon>
        <taxon>Ascomycota</taxon>
        <taxon>Pezizomycotina</taxon>
        <taxon>Dothideomycetes</taxon>
        <taxon>Pleosporomycetidae</taxon>
        <taxon>Pleosporales</taxon>
        <taxon>Massarineae</taxon>
        <taxon>Didymosphaeriaceae</taxon>
        <taxon>Didymosphaeria</taxon>
    </lineage>
</organism>